<dbReference type="Pfam" id="PF00581">
    <property type="entry name" value="Rhodanese"/>
    <property type="match status" value="1"/>
</dbReference>
<protein>
    <recommendedName>
        <fullName evidence="1">Rhodanese domain-containing protein</fullName>
    </recommendedName>
</protein>
<evidence type="ECO:0000259" key="1">
    <source>
        <dbReference type="PROSITE" id="PS50206"/>
    </source>
</evidence>
<organism evidence="2 3">
    <name type="scientific">Entomospira entomophila</name>
    <dbReference type="NCBI Taxonomy" id="2719988"/>
    <lineage>
        <taxon>Bacteria</taxon>
        <taxon>Pseudomonadati</taxon>
        <taxon>Spirochaetota</taxon>
        <taxon>Spirochaetia</taxon>
        <taxon>Spirochaetales</taxon>
        <taxon>Spirochaetaceae</taxon>
        <taxon>Entomospira</taxon>
    </lineage>
</organism>
<accession>A0A968G8I1</accession>
<dbReference type="EMBL" id="JAATLJ010000001">
    <property type="protein sequence ID" value="NIZ39936.1"/>
    <property type="molecule type" value="Genomic_DNA"/>
</dbReference>
<dbReference type="Proteomes" id="UP000711995">
    <property type="component" value="Unassembled WGS sequence"/>
</dbReference>
<dbReference type="PANTHER" id="PTHR43031">
    <property type="entry name" value="FAD-DEPENDENT OXIDOREDUCTASE"/>
    <property type="match status" value="1"/>
</dbReference>
<dbReference type="InterPro" id="IPR050229">
    <property type="entry name" value="GlpE_sulfurtransferase"/>
</dbReference>
<dbReference type="InterPro" id="IPR036873">
    <property type="entry name" value="Rhodanese-like_dom_sf"/>
</dbReference>
<proteinExistence type="predicted"/>
<comment type="caution">
    <text evidence="2">The sequence shown here is derived from an EMBL/GenBank/DDBJ whole genome shotgun (WGS) entry which is preliminary data.</text>
</comment>
<dbReference type="PROSITE" id="PS50206">
    <property type="entry name" value="RHODANESE_3"/>
    <property type="match status" value="1"/>
</dbReference>
<name>A0A968G8I1_9SPIO</name>
<evidence type="ECO:0000313" key="3">
    <source>
        <dbReference type="Proteomes" id="UP000711995"/>
    </source>
</evidence>
<dbReference type="RefSeq" id="WP_167699545.1">
    <property type="nucleotide sequence ID" value="NZ_CP118174.1"/>
</dbReference>
<keyword evidence="3" id="KW-1185">Reference proteome</keyword>
<gene>
    <name evidence="2" type="ORF">HCT14_00160</name>
</gene>
<dbReference type="SMART" id="SM00450">
    <property type="entry name" value="RHOD"/>
    <property type="match status" value="1"/>
</dbReference>
<dbReference type="AlphaFoldDB" id="A0A968G8I1"/>
<reference evidence="2 3" key="1">
    <citation type="submission" date="2020-03" db="EMBL/GenBank/DDBJ databases">
        <title>Spirochaetal bacteria isolated from arthropods constitute a novel genus Entomospira genus novum within the order Spirochaetales.</title>
        <authorList>
            <person name="Grana-Miraglia L."/>
            <person name="Sikutova S."/>
            <person name="Fingerle V."/>
            <person name="Sing A."/>
            <person name="Castillo-Ramirez S."/>
            <person name="Margos G."/>
            <person name="Rudolf I."/>
        </authorList>
    </citation>
    <scope>NUCLEOTIDE SEQUENCE [LARGE SCALE GENOMIC DNA]</scope>
    <source>
        <strain evidence="2 3">BR193</strain>
    </source>
</reference>
<dbReference type="InterPro" id="IPR001763">
    <property type="entry name" value="Rhodanese-like_dom"/>
</dbReference>
<dbReference type="PANTHER" id="PTHR43031:SF18">
    <property type="entry name" value="RHODANESE-RELATED SULFURTRANSFERASES"/>
    <property type="match status" value="1"/>
</dbReference>
<sequence>MDIWKPEDAATLQSAGAFIVDVREPEERMGGRAIENTVNIPLGELPSRLSELPSKDEMIYVYCESGMRSQNAALFLESKGYKASNLAGGYRGYHAYKASH</sequence>
<evidence type="ECO:0000313" key="2">
    <source>
        <dbReference type="EMBL" id="NIZ39936.1"/>
    </source>
</evidence>
<feature type="domain" description="Rhodanese" evidence="1">
    <location>
        <begin position="13"/>
        <end position="98"/>
    </location>
</feature>
<dbReference type="SUPFAM" id="SSF52821">
    <property type="entry name" value="Rhodanese/Cell cycle control phosphatase"/>
    <property type="match status" value="1"/>
</dbReference>
<dbReference type="Gene3D" id="3.40.250.10">
    <property type="entry name" value="Rhodanese-like domain"/>
    <property type="match status" value="1"/>
</dbReference>